<dbReference type="SUPFAM" id="SSF81415">
    <property type="entry name" value="Mitochondrial cytochrome c oxidase subunit VIc"/>
    <property type="match status" value="1"/>
</dbReference>
<keyword evidence="7 9" id="KW-0496">Mitochondrion</keyword>
<evidence type="ECO:0000313" key="10">
    <source>
        <dbReference type="EMBL" id="KYO29382.1"/>
    </source>
</evidence>
<dbReference type="InterPro" id="IPR037169">
    <property type="entry name" value="Cytochrome_c_oxidase_VIc_sf"/>
</dbReference>
<evidence type="ECO:0000256" key="4">
    <source>
        <dbReference type="ARBA" id="ARBA00022692"/>
    </source>
</evidence>
<dbReference type="Pfam" id="PF02937">
    <property type="entry name" value="COX6C"/>
    <property type="match status" value="1"/>
</dbReference>
<keyword evidence="4 9" id="KW-0812">Transmembrane</keyword>
<comment type="subcellular location">
    <subcellularLocation>
        <location evidence="1 9">Mitochondrion inner membrane</location>
        <topology evidence="1 9">Single-pass membrane protein</topology>
    </subcellularLocation>
</comment>
<dbReference type="GO" id="GO:0006123">
    <property type="term" value="P:mitochondrial electron transport, cytochrome c to oxygen"/>
    <property type="evidence" value="ECO:0007669"/>
    <property type="project" value="UniProtKB-UniRule"/>
</dbReference>
<evidence type="ECO:0000256" key="2">
    <source>
        <dbReference type="ARBA" id="ARBA00004673"/>
    </source>
</evidence>
<comment type="similarity">
    <text evidence="3 9">Belongs to the cytochrome c oxidase subunit 6c family.</text>
</comment>
<sequence>MRHRGACSVPGPSCGRTLRLLGDAAAAMSSLLPKPQMRGLLTRRLRFHAVGAFVFCFGSALIYKFGVAEPRKRAYTEYYKNHDPPPQIPSLQGDLTTEICLFTEP</sequence>
<dbReference type="Proteomes" id="UP000050525">
    <property type="component" value="Unassembled WGS sequence"/>
</dbReference>
<dbReference type="eggNOG" id="ENOG502SEI2">
    <property type="taxonomic scope" value="Eukaryota"/>
</dbReference>
<dbReference type="Gene3D" id="4.10.93.10">
    <property type="entry name" value="Mitochondrial cytochrome c oxidase subunit VIc/VIIs"/>
    <property type="match status" value="1"/>
</dbReference>
<keyword evidence="5 9" id="KW-0999">Mitochondrion inner membrane</keyword>
<dbReference type="GO" id="GO:0005743">
    <property type="term" value="C:mitochondrial inner membrane"/>
    <property type="evidence" value="ECO:0007669"/>
    <property type="project" value="UniProtKB-SubCell"/>
</dbReference>
<evidence type="ECO:0000256" key="7">
    <source>
        <dbReference type="ARBA" id="ARBA00023128"/>
    </source>
</evidence>
<dbReference type="CDD" id="cd22901">
    <property type="entry name" value="CcO_VIc"/>
    <property type="match status" value="1"/>
</dbReference>
<proteinExistence type="inferred from homology"/>
<evidence type="ECO:0000256" key="9">
    <source>
        <dbReference type="RuleBase" id="RU368096"/>
    </source>
</evidence>
<evidence type="ECO:0000313" key="11">
    <source>
        <dbReference type="Proteomes" id="UP000050525"/>
    </source>
</evidence>
<evidence type="ECO:0000256" key="6">
    <source>
        <dbReference type="ARBA" id="ARBA00022989"/>
    </source>
</evidence>
<organism evidence="10 11">
    <name type="scientific">Alligator mississippiensis</name>
    <name type="common">American alligator</name>
    <dbReference type="NCBI Taxonomy" id="8496"/>
    <lineage>
        <taxon>Eukaryota</taxon>
        <taxon>Metazoa</taxon>
        <taxon>Chordata</taxon>
        <taxon>Craniata</taxon>
        <taxon>Vertebrata</taxon>
        <taxon>Euteleostomi</taxon>
        <taxon>Archelosauria</taxon>
        <taxon>Archosauria</taxon>
        <taxon>Crocodylia</taxon>
        <taxon>Alligatoridae</taxon>
        <taxon>Alligatorinae</taxon>
        <taxon>Alligator</taxon>
    </lineage>
</organism>
<dbReference type="GO" id="GO:0045277">
    <property type="term" value="C:respiratory chain complex IV"/>
    <property type="evidence" value="ECO:0007669"/>
    <property type="project" value="UniProtKB-UniRule"/>
</dbReference>
<dbReference type="STRING" id="8496.A0A151MY09"/>
<evidence type="ECO:0000256" key="1">
    <source>
        <dbReference type="ARBA" id="ARBA00004434"/>
    </source>
</evidence>
<dbReference type="PANTHER" id="PTHR48416">
    <property type="entry name" value="CYTOCHROME C OXIDASE SUBUNIT 6C"/>
    <property type="match status" value="1"/>
</dbReference>
<protein>
    <recommendedName>
        <fullName evidence="9">Cytochrome c oxidase subunit 6C</fullName>
    </recommendedName>
    <alternativeName>
        <fullName evidence="9">Cytochrome c oxidase polypeptide VIc</fullName>
    </alternativeName>
</protein>
<feature type="transmembrane region" description="Helical" evidence="9">
    <location>
        <begin position="45"/>
        <end position="63"/>
    </location>
</feature>
<evidence type="ECO:0000256" key="8">
    <source>
        <dbReference type="ARBA" id="ARBA00023136"/>
    </source>
</evidence>
<comment type="subunit">
    <text evidence="9">Component of the cytochrome c oxidase (complex IV, CIV), a multisubunit enzyme composed of 14 subunits. The complex is composed of a catalytic core of 3 subunits MT-CO1, MT-CO2 and MT-CO3, encoded in the mitochondrial DNA, and 11 supernumerary subunits COX4I, COX5A, COX5B, COX6A, COX6B, COX6C, COX7A, COX7B, COX7C, COX8 and NDUFA4, which are encoded in the nuclear genome. The complex exists as a monomer or a dimer and forms supercomplexes (SCs) in the inner mitochondrial membrane with NADH-ubiquinone oxidoreductase (complex I, CI) and ubiquinol-cytochrome c oxidoreductase (cytochrome b-c1 complex, complex III, CIII), resulting in different assemblies (supercomplex SCI(1)III(2)IV(1) and megacomplex MCI(2)III(2)IV(2)).</text>
</comment>
<dbReference type="InterPro" id="IPR034884">
    <property type="entry name" value="Cytochrome_c_oxidase_VIc/VIIs"/>
</dbReference>
<accession>A0A151MY09</accession>
<keyword evidence="8 9" id="KW-0472">Membrane</keyword>
<name>A0A151MY09_ALLMI</name>
<dbReference type="AlphaFoldDB" id="A0A151MY09"/>
<evidence type="ECO:0000256" key="5">
    <source>
        <dbReference type="ARBA" id="ARBA00022792"/>
    </source>
</evidence>
<comment type="function">
    <text evidence="9">Component of the cytochrome c oxidase, the last enzyme in the mitochondrial electron transport chain which drives oxidative phosphorylation. The respiratory chain contains 3 multisubunit complexes succinate dehydrogenase (complex II, CII), ubiquinol-cytochrome c oxidoreductase (cytochrome b-c1 complex, complex III, CIII) and cytochrome c oxidase (complex IV, CIV), that cooperate to transfer electrons derived from NADH and succinate to molecular oxygen, creating an electrochemical gradient over the inner membrane that drives transmembrane transport and the ATP synthase. Cytochrome c oxidase is the component of the respiratory chain that catalyzes the reduction of oxygen to water. Electrons originating from reduced cytochrome c in the intermembrane space (IMS) are transferred via the dinuclear copper A center (CU(A)) of subunit 2 and heme A of subunit 1 to the active site in subunit 1, a binuclear center (BNC) formed by heme A3 and copper B (CU(B)). The BNC reduces molecular oxygen to 2 water molecules using 4 electrons from cytochrome c in the IMS and 4 protons from the mitochondrial matrix.</text>
</comment>
<keyword evidence="11" id="KW-1185">Reference proteome</keyword>
<reference evidence="10 11" key="1">
    <citation type="journal article" date="2012" name="Genome Biol.">
        <title>Sequencing three crocodilian genomes to illuminate the evolution of archosaurs and amniotes.</title>
        <authorList>
            <person name="St John J.A."/>
            <person name="Braun E.L."/>
            <person name="Isberg S.R."/>
            <person name="Miles L.G."/>
            <person name="Chong A.Y."/>
            <person name="Gongora J."/>
            <person name="Dalzell P."/>
            <person name="Moran C."/>
            <person name="Bed'hom B."/>
            <person name="Abzhanov A."/>
            <person name="Burgess S.C."/>
            <person name="Cooksey A.M."/>
            <person name="Castoe T.A."/>
            <person name="Crawford N.G."/>
            <person name="Densmore L.D."/>
            <person name="Drew J.C."/>
            <person name="Edwards S.V."/>
            <person name="Faircloth B.C."/>
            <person name="Fujita M.K."/>
            <person name="Greenwold M.J."/>
            <person name="Hoffmann F.G."/>
            <person name="Howard J.M."/>
            <person name="Iguchi T."/>
            <person name="Janes D.E."/>
            <person name="Khan S.Y."/>
            <person name="Kohno S."/>
            <person name="de Koning A.J."/>
            <person name="Lance S.L."/>
            <person name="McCarthy F.M."/>
            <person name="McCormack J.E."/>
            <person name="Merchant M.E."/>
            <person name="Peterson D.G."/>
            <person name="Pollock D.D."/>
            <person name="Pourmand N."/>
            <person name="Raney B.J."/>
            <person name="Roessler K.A."/>
            <person name="Sanford J.R."/>
            <person name="Sawyer R.H."/>
            <person name="Schmidt C.J."/>
            <person name="Triplett E.W."/>
            <person name="Tuberville T.D."/>
            <person name="Venegas-Anaya M."/>
            <person name="Howard J.T."/>
            <person name="Jarvis E.D."/>
            <person name="Guillette L.J.Jr."/>
            <person name="Glenn T.C."/>
            <person name="Green R.E."/>
            <person name="Ray D.A."/>
        </authorList>
    </citation>
    <scope>NUCLEOTIDE SEQUENCE [LARGE SCALE GENOMIC DNA]</scope>
    <source>
        <strain evidence="10">KSC_2009_1</strain>
    </source>
</reference>
<dbReference type="InterPro" id="IPR051389">
    <property type="entry name" value="Cytochrome_c_oxidase_VIc"/>
</dbReference>
<comment type="pathway">
    <text evidence="2 9">Energy metabolism; oxidative phosphorylation.</text>
</comment>
<comment type="caution">
    <text evidence="10">The sequence shown here is derived from an EMBL/GenBank/DDBJ whole genome shotgun (WGS) entry which is preliminary data.</text>
</comment>
<dbReference type="EMBL" id="AKHW03004704">
    <property type="protein sequence ID" value="KYO29382.1"/>
    <property type="molecule type" value="Genomic_DNA"/>
</dbReference>
<gene>
    <name evidence="10" type="primary">COX6C</name>
    <name evidence="10" type="ORF">Y1Q_0018008</name>
</gene>
<evidence type="ECO:0000256" key="3">
    <source>
        <dbReference type="ARBA" id="ARBA00007204"/>
    </source>
</evidence>
<keyword evidence="6 9" id="KW-1133">Transmembrane helix</keyword>
<dbReference type="PANTHER" id="PTHR48416:SF1">
    <property type="entry name" value="CYTOCHROME C OXIDASE SUBUNIT 6C"/>
    <property type="match status" value="1"/>
</dbReference>